<dbReference type="InterPro" id="IPR000595">
    <property type="entry name" value="cNMP-bd_dom"/>
</dbReference>
<organism evidence="2 3">
    <name type="scientific">Pedobacter steynii</name>
    <dbReference type="NCBI Taxonomy" id="430522"/>
    <lineage>
        <taxon>Bacteria</taxon>
        <taxon>Pseudomonadati</taxon>
        <taxon>Bacteroidota</taxon>
        <taxon>Sphingobacteriia</taxon>
        <taxon>Sphingobacteriales</taxon>
        <taxon>Sphingobacteriaceae</taxon>
        <taxon>Pedobacter</taxon>
    </lineage>
</organism>
<dbReference type="SUPFAM" id="SSF51206">
    <property type="entry name" value="cAMP-binding domain-like"/>
    <property type="match status" value="1"/>
</dbReference>
<dbReference type="KEGG" id="psty:BFS30_22770"/>
<dbReference type="OrthoDB" id="663011at2"/>
<dbReference type="EMBL" id="CP017141">
    <property type="protein sequence ID" value="AOM79733.1"/>
    <property type="molecule type" value="Genomic_DNA"/>
</dbReference>
<dbReference type="AlphaFoldDB" id="A0A1D7QM69"/>
<dbReference type="Pfam" id="PF00027">
    <property type="entry name" value="cNMP_binding"/>
    <property type="match status" value="1"/>
</dbReference>
<reference evidence="2 3" key="1">
    <citation type="submission" date="2016-08" db="EMBL/GenBank/DDBJ databases">
        <authorList>
            <person name="Seilhamer J.J."/>
        </authorList>
    </citation>
    <scope>NUCLEOTIDE SEQUENCE [LARGE SCALE GENOMIC DNA]</scope>
    <source>
        <strain evidence="2 3">DX4</strain>
    </source>
</reference>
<sequence>MEGLNKMRDLISSFVNLADEEWQQFSKSLSQKTFPKGSFLCREGQVENYIFFLVKGATRNYFLKDGKEFTVDFLFAGDMVTAYYSFITREPSMIAIQAIEDIEAILIPYQLLQDFYRNSHSGERIGRLIAERQYKNRLEREMELLSSTAEERYGQLMKRNPELIRKTAVKHLSTYLGVQPESLSRIRKLYSRN</sequence>
<dbReference type="Gene3D" id="2.60.120.10">
    <property type="entry name" value="Jelly Rolls"/>
    <property type="match status" value="1"/>
</dbReference>
<dbReference type="CDD" id="cd00038">
    <property type="entry name" value="CAP_ED"/>
    <property type="match status" value="1"/>
</dbReference>
<evidence type="ECO:0000259" key="1">
    <source>
        <dbReference type="PROSITE" id="PS50042"/>
    </source>
</evidence>
<dbReference type="InterPro" id="IPR018490">
    <property type="entry name" value="cNMP-bd_dom_sf"/>
</dbReference>
<feature type="domain" description="Cyclic nucleotide-binding" evidence="1">
    <location>
        <begin position="13"/>
        <end position="113"/>
    </location>
</feature>
<accession>A0A1D7QM69</accession>
<dbReference type="InterPro" id="IPR014710">
    <property type="entry name" value="RmlC-like_jellyroll"/>
</dbReference>
<keyword evidence="3" id="KW-1185">Reference proteome</keyword>
<protein>
    <recommendedName>
        <fullName evidence="1">Cyclic nucleotide-binding domain-containing protein</fullName>
    </recommendedName>
</protein>
<dbReference type="Proteomes" id="UP000094313">
    <property type="component" value="Chromosome"/>
</dbReference>
<evidence type="ECO:0000313" key="2">
    <source>
        <dbReference type="EMBL" id="AOM79733.1"/>
    </source>
</evidence>
<gene>
    <name evidence="2" type="ORF">BFS30_22770</name>
</gene>
<evidence type="ECO:0000313" key="3">
    <source>
        <dbReference type="Proteomes" id="UP000094313"/>
    </source>
</evidence>
<name>A0A1D7QM69_9SPHI</name>
<proteinExistence type="predicted"/>
<dbReference type="PROSITE" id="PS50042">
    <property type="entry name" value="CNMP_BINDING_3"/>
    <property type="match status" value="1"/>
</dbReference>
<dbReference type="RefSeq" id="WP_069381395.1">
    <property type="nucleotide sequence ID" value="NZ_CP017141.1"/>
</dbReference>
<dbReference type="SMART" id="SM00100">
    <property type="entry name" value="cNMP"/>
    <property type="match status" value="1"/>
</dbReference>